<accession>A0ABV8T027</accession>
<feature type="signal peptide" evidence="1">
    <location>
        <begin position="1"/>
        <end position="25"/>
    </location>
</feature>
<dbReference type="EMBL" id="JBHSDU010000014">
    <property type="protein sequence ID" value="MFC4312715.1"/>
    <property type="molecule type" value="Genomic_DNA"/>
</dbReference>
<evidence type="ECO:0000313" key="3">
    <source>
        <dbReference type="EMBL" id="MFC4312715.1"/>
    </source>
</evidence>
<keyword evidence="3" id="KW-0378">Hydrolase</keyword>
<dbReference type="Pfam" id="PF00144">
    <property type="entry name" value="Beta-lactamase"/>
    <property type="match status" value="1"/>
</dbReference>
<evidence type="ECO:0000313" key="4">
    <source>
        <dbReference type="Proteomes" id="UP001595904"/>
    </source>
</evidence>
<evidence type="ECO:0000259" key="2">
    <source>
        <dbReference type="Pfam" id="PF00144"/>
    </source>
</evidence>
<keyword evidence="4" id="KW-1185">Reference proteome</keyword>
<dbReference type="PANTHER" id="PTHR46825">
    <property type="entry name" value="D-ALANYL-D-ALANINE-CARBOXYPEPTIDASE/ENDOPEPTIDASE AMPH"/>
    <property type="match status" value="1"/>
</dbReference>
<comment type="caution">
    <text evidence="3">The sequence shown here is derived from an EMBL/GenBank/DDBJ whole genome shotgun (WGS) entry which is preliminary data.</text>
</comment>
<reference evidence="4" key="1">
    <citation type="journal article" date="2019" name="Int. J. Syst. Evol. Microbiol.">
        <title>The Global Catalogue of Microorganisms (GCM) 10K type strain sequencing project: providing services to taxonomists for standard genome sequencing and annotation.</title>
        <authorList>
            <consortium name="The Broad Institute Genomics Platform"/>
            <consortium name="The Broad Institute Genome Sequencing Center for Infectious Disease"/>
            <person name="Wu L."/>
            <person name="Ma J."/>
        </authorList>
    </citation>
    <scope>NUCLEOTIDE SEQUENCE [LARGE SCALE GENOMIC DNA]</scope>
    <source>
        <strain evidence="4">CGMCC 1.10759</strain>
    </source>
</reference>
<dbReference type="InterPro" id="IPR050491">
    <property type="entry name" value="AmpC-like"/>
</dbReference>
<sequence>MRAKISLRGSALTLLGLSVSAVSLADADIDIAIDKVFSSQDSTRGPGCAVGVMRKGEIVFQRGYGMADLEQKVPVTPRTAFSIASISKQFTATAIALLEEQGKVSADDDVRKYVPELRDYGHVIRIRHLIHHTSGLRDYSNLWGLSGRNRSAPITRGEALDLLARQKQLNFVPGEQYSYNNSGYLLLEVIVERVSGLSLGEFAAQYIFRPLGMRHTLYYYGDRTATPSNDDTVPIIENRAQPYLKTASGEYRLVRTSYDSIGAGGVITTLEDLARWDANFYDNRLGKGGPALIERLTRLRPLNGGQEGTYGYGLMIEQYRGVPTVFHSGGAGGYSAFLQRFPNQQLSVAVLCNEGRLTVGKLTRSTANVFLGEQLPVPAAEELPDSTLADMMKRVNAAGPPDSKTMSEYVGEYFSNELDTTFRVAVKDGKLLVTAGYAPPREPKRFAPDQFFYDGVNRLTFKRDGRGRVTGLQFNAERIRSLDAPKR</sequence>
<dbReference type="SUPFAM" id="SSF56601">
    <property type="entry name" value="beta-lactamase/transpeptidase-like"/>
    <property type="match status" value="1"/>
</dbReference>
<proteinExistence type="predicted"/>
<protein>
    <submittedName>
        <fullName evidence="3">Serine hydrolase domain-containing protein</fullName>
        <ecNumber evidence="3">3.-.-.-</ecNumber>
    </submittedName>
</protein>
<gene>
    <name evidence="3" type="ORF">ACFPN2_26760</name>
</gene>
<evidence type="ECO:0000256" key="1">
    <source>
        <dbReference type="SAM" id="SignalP"/>
    </source>
</evidence>
<dbReference type="PANTHER" id="PTHR46825:SF9">
    <property type="entry name" value="BETA-LACTAMASE-RELATED DOMAIN-CONTAINING PROTEIN"/>
    <property type="match status" value="1"/>
</dbReference>
<feature type="domain" description="Beta-lactamase-related" evidence="2">
    <location>
        <begin position="41"/>
        <end position="355"/>
    </location>
</feature>
<feature type="chain" id="PRO_5046516910" evidence="1">
    <location>
        <begin position="26"/>
        <end position="487"/>
    </location>
</feature>
<dbReference type="RefSeq" id="WP_380602345.1">
    <property type="nucleotide sequence ID" value="NZ_JBHSDU010000014.1"/>
</dbReference>
<dbReference type="Proteomes" id="UP001595904">
    <property type="component" value="Unassembled WGS sequence"/>
</dbReference>
<name>A0ABV8T027_9GAMM</name>
<dbReference type="InterPro" id="IPR012338">
    <property type="entry name" value="Beta-lactam/transpept-like"/>
</dbReference>
<dbReference type="EC" id="3.-.-.-" evidence="3"/>
<organism evidence="3 4">
    <name type="scientific">Steroidobacter flavus</name>
    <dbReference type="NCBI Taxonomy" id="1842136"/>
    <lineage>
        <taxon>Bacteria</taxon>
        <taxon>Pseudomonadati</taxon>
        <taxon>Pseudomonadota</taxon>
        <taxon>Gammaproteobacteria</taxon>
        <taxon>Steroidobacterales</taxon>
        <taxon>Steroidobacteraceae</taxon>
        <taxon>Steroidobacter</taxon>
    </lineage>
</organism>
<dbReference type="InterPro" id="IPR001466">
    <property type="entry name" value="Beta-lactam-related"/>
</dbReference>
<keyword evidence="1" id="KW-0732">Signal</keyword>
<dbReference type="Gene3D" id="3.40.710.10">
    <property type="entry name" value="DD-peptidase/beta-lactamase superfamily"/>
    <property type="match status" value="1"/>
</dbReference>
<dbReference type="GO" id="GO:0016787">
    <property type="term" value="F:hydrolase activity"/>
    <property type="evidence" value="ECO:0007669"/>
    <property type="project" value="UniProtKB-KW"/>
</dbReference>